<evidence type="ECO:0000256" key="2">
    <source>
        <dbReference type="ARBA" id="ARBA00022857"/>
    </source>
</evidence>
<dbReference type="FunFam" id="3.40.50.720:FF:000084">
    <property type="entry name" value="Short-chain dehydrogenase reductase"/>
    <property type="match status" value="1"/>
</dbReference>
<evidence type="ECO:0000256" key="8">
    <source>
        <dbReference type="ARBA" id="ARBA00052497"/>
    </source>
</evidence>
<evidence type="ECO:0000313" key="14">
    <source>
        <dbReference type="Proteomes" id="UP001168575"/>
    </source>
</evidence>
<comment type="catalytic activity">
    <reaction evidence="9">
        <text>3-oxo-5beta-cholan-24-oate + NADH + H(+) = isolithocholate + NAD(+)</text>
        <dbReference type="Rhea" id="RHEA:47508"/>
        <dbReference type="ChEBI" id="CHEBI:11867"/>
        <dbReference type="ChEBI" id="CHEBI:15378"/>
        <dbReference type="ChEBI" id="CHEBI:57540"/>
        <dbReference type="ChEBI" id="CHEBI:57945"/>
        <dbReference type="ChEBI" id="CHEBI:87728"/>
        <dbReference type="EC" id="1.1.1.391"/>
    </reaction>
    <physiologicalReaction direction="left-to-right" evidence="9">
        <dbReference type="Rhea" id="RHEA:47509"/>
    </physiologicalReaction>
</comment>
<dbReference type="Pfam" id="PF00106">
    <property type="entry name" value="adh_short"/>
    <property type="match status" value="1"/>
</dbReference>
<dbReference type="InterPro" id="IPR052178">
    <property type="entry name" value="Sec_Metab_Biosynth_SDR"/>
</dbReference>
<dbReference type="InterPro" id="IPR002347">
    <property type="entry name" value="SDR_fam"/>
</dbReference>
<evidence type="ECO:0000256" key="7">
    <source>
        <dbReference type="ARBA" id="ARBA00050953"/>
    </source>
</evidence>
<evidence type="ECO:0000256" key="3">
    <source>
        <dbReference type="ARBA" id="ARBA00023002"/>
    </source>
</evidence>
<comment type="catalytic activity">
    <reaction evidence="6">
        <text>12alpha-hydroxy-3-oxo-5beta-cholan-24-oate + NADH + H(+) = isodeoxycholate + NAD(+)</text>
        <dbReference type="Rhea" id="RHEA:47492"/>
        <dbReference type="ChEBI" id="CHEBI:15378"/>
        <dbReference type="ChEBI" id="CHEBI:57540"/>
        <dbReference type="ChEBI" id="CHEBI:57945"/>
        <dbReference type="ChEBI" id="CHEBI:87733"/>
        <dbReference type="ChEBI" id="CHEBI:87734"/>
    </reaction>
    <physiologicalReaction direction="left-to-right" evidence="6">
        <dbReference type="Rhea" id="RHEA:47493"/>
    </physiologicalReaction>
</comment>
<dbReference type="Gene3D" id="3.40.50.720">
    <property type="entry name" value="NAD(P)-binding Rossmann-like Domain"/>
    <property type="match status" value="1"/>
</dbReference>
<dbReference type="PANTHER" id="PTHR43618">
    <property type="entry name" value="7-ALPHA-HYDROXYSTEROID DEHYDROGENASE"/>
    <property type="match status" value="1"/>
</dbReference>
<dbReference type="PRINTS" id="PR00080">
    <property type="entry name" value="SDRFAMILY"/>
</dbReference>
<comment type="caution">
    <text evidence="13">The sequence shown here is derived from an EMBL/GenBank/DDBJ whole genome shotgun (WGS) entry which is preliminary data.</text>
</comment>
<dbReference type="PRINTS" id="PR00081">
    <property type="entry name" value="GDHRDH"/>
</dbReference>
<name>A0AA43RLL4_9ACTN</name>
<keyword evidence="3 13" id="KW-0560">Oxidoreductase</keyword>
<keyword evidence="2" id="KW-0521">NADP</keyword>
<sequence length="277" mass="29517">MGKTLTRAIDYIFKGIPKVNVKVDVGMVEPSNILKGKKILITGGGRGLGFAIAKKCVAEGAEVLICGRSSQTLEKAASELGDCLYSVFDVTDYEHIPSFVQECSRKLGGRIDVLVNNAGISLHEGSIYDVTLEGFDAQFGTNLKGPYFLSKAFLNNFKATGNSGGSIIFVTSERGLYCDDQPYGLTKAAVCSLTQGLARRALKDGVRVNAVAPGVTVSDMTGVDRNGNLFRPGTSGGRVLLPEEIAETVVFLISDASRSINGAIIPCNEGNHIRCDW</sequence>
<keyword evidence="14" id="KW-1185">Reference proteome</keyword>
<evidence type="ECO:0000256" key="6">
    <source>
        <dbReference type="ARBA" id="ARBA00050257"/>
    </source>
</evidence>
<comment type="catalytic activity">
    <reaction evidence="8">
        <text>7alpha,12alpha-dihydroxy-3-oxo-5beta-cholan-24-oate + NADH + H(+) = isocholate + NAD(+)</text>
        <dbReference type="Rhea" id="RHEA:47512"/>
        <dbReference type="ChEBI" id="CHEBI:15378"/>
        <dbReference type="ChEBI" id="CHEBI:57540"/>
        <dbReference type="ChEBI" id="CHEBI:57945"/>
        <dbReference type="ChEBI" id="CHEBI:87735"/>
        <dbReference type="ChEBI" id="CHEBI:87736"/>
    </reaction>
    <physiologicalReaction direction="left-to-right" evidence="8">
        <dbReference type="Rhea" id="RHEA:47513"/>
    </physiologicalReaction>
</comment>
<dbReference type="SUPFAM" id="SSF51735">
    <property type="entry name" value="NAD(P)-binding Rossmann-fold domains"/>
    <property type="match status" value="1"/>
</dbReference>
<comment type="similarity">
    <text evidence="1 12">Belongs to the short-chain dehydrogenases/reductases (SDR) family.</text>
</comment>
<evidence type="ECO:0000256" key="11">
    <source>
        <dbReference type="ARBA" id="ARBA00081284"/>
    </source>
</evidence>
<organism evidence="13 14">
    <name type="scientific">Phoenicibacter congonensis</name>
    <dbReference type="NCBI Taxonomy" id="1944646"/>
    <lineage>
        <taxon>Bacteria</taxon>
        <taxon>Bacillati</taxon>
        <taxon>Actinomycetota</taxon>
        <taxon>Coriobacteriia</taxon>
        <taxon>Eggerthellales</taxon>
        <taxon>Eggerthellaceae</taxon>
        <taxon>Phoenicibacter</taxon>
    </lineage>
</organism>
<evidence type="ECO:0000313" key="13">
    <source>
        <dbReference type="EMBL" id="MDO4842810.1"/>
    </source>
</evidence>
<accession>A0AA43RLL4</accession>
<dbReference type="EC" id="1.1.1.391" evidence="10"/>
<keyword evidence="5" id="KW-0753">Steroid metabolism</keyword>
<reference evidence="13" key="1">
    <citation type="submission" date="2023-07" db="EMBL/GenBank/DDBJ databases">
        <title>Between Cages and Wild: Unraveling the Impact of Captivity on Animal Microbiomes and Antimicrobial Resistance.</title>
        <authorList>
            <person name="Schmartz G.P."/>
            <person name="Rehner J."/>
            <person name="Schuff M.J."/>
            <person name="Becker S.L."/>
            <person name="Kravczyk M."/>
            <person name="Gurevich A."/>
            <person name="Francke R."/>
            <person name="Mueller R."/>
            <person name="Keller V."/>
            <person name="Keller A."/>
        </authorList>
    </citation>
    <scope>NUCLEOTIDE SEQUENCE</scope>
    <source>
        <strain evidence="13">S12M_St_49</strain>
    </source>
</reference>
<evidence type="ECO:0000256" key="1">
    <source>
        <dbReference type="ARBA" id="ARBA00006484"/>
    </source>
</evidence>
<proteinExistence type="inferred from homology"/>
<comment type="catalytic activity">
    <reaction evidence="7">
        <text>3-oxochenodeoxycholate + NADH + H(+) = isochenodeoxycholate + NAD(+)</text>
        <dbReference type="Rhea" id="RHEA:47516"/>
        <dbReference type="ChEBI" id="CHEBI:15378"/>
        <dbReference type="ChEBI" id="CHEBI:57540"/>
        <dbReference type="ChEBI" id="CHEBI:57945"/>
        <dbReference type="ChEBI" id="CHEBI:87730"/>
        <dbReference type="ChEBI" id="CHEBI:87731"/>
    </reaction>
    <physiologicalReaction direction="left-to-right" evidence="7">
        <dbReference type="Rhea" id="RHEA:47517"/>
    </physiologicalReaction>
</comment>
<dbReference type="GO" id="GO:0016491">
    <property type="term" value="F:oxidoreductase activity"/>
    <property type="evidence" value="ECO:0007669"/>
    <property type="project" value="UniProtKB-KW"/>
</dbReference>
<dbReference type="GO" id="GO:0008202">
    <property type="term" value="P:steroid metabolic process"/>
    <property type="evidence" value="ECO:0007669"/>
    <property type="project" value="UniProtKB-KW"/>
</dbReference>
<dbReference type="AlphaFoldDB" id="A0AA43RLL4"/>
<dbReference type="Proteomes" id="UP001168575">
    <property type="component" value="Unassembled WGS sequence"/>
</dbReference>
<dbReference type="CDD" id="cd05233">
    <property type="entry name" value="SDR_c"/>
    <property type="match status" value="1"/>
</dbReference>
<evidence type="ECO:0000256" key="4">
    <source>
        <dbReference type="ARBA" id="ARBA00023098"/>
    </source>
</evidence>
<dbReference type="PANTHER" id="PTHR43618:SF8">
    <property type="entry name" value="7ALPHA-HYDROXYSTEROID DEHYDROGENASE"/>
    <property type="match status" value="1"/>
</dbReference>
<evidence type="ECO:0000256" key="5">
    <source>
        <dbReference type="ARBA" id="ARBA00023221"/>
    </source>
</evidence>
<dbReference type="InterPro" id="IPR036291">
    <property type="entry name" value="NAD(P)-bd_dom_sf"/>
</dbReference>
<evidence type="ECO:0000256" key="12">
    <source>
        <dbReference type="RuleBase" id="RU000363"/>
    </source>
</evidence>
<dbReference type="EMBL" id="JAUMVS010000318">
    <property type="protein sequence ID" value="MDO4842810.1"/>
    <property type="molecule type" value="Genomic_DNA"/>
</dbReference>
<keyword evidence="4" id="KW-0443">Lipid metabolism</keyword>
<protein>
    <recommendedName>
        <fullName evidence="10">3beta-hydroxycholanate 3-dehydrogenase (NAD(+))</fullName>
        <ecNumber evidence="10">1.1.1.391</ecNumber>
    </recommendedName>
    <alternativeName>
        <fullName evidence="11">NAD-dependent bile acid 3beta-dehydrogenase</fullName>
    </alternativeName>
</protein>
<evidence type="ECO:0000256" key="10">
    <source>
        <dbReference type="ARBA" id="ARBA00067031"/>
    </source>
</evidence>
<gene>
    <name evidence="13" type="ORF">Q3982_09065</name>
</gene>
<evidence type="ECO:0000256" key="9">
    <source>
        <dbReference type="ARBA" id="ARBA00052953"/>
    </source>
</evidence>